<name>A0A5N6TUZ0_ASPAV</name>
<evidence type="ECO:0000313" key="8">
    <source>
        <dbReference type="Proteomes" id="UP000325780"/>
    </source>
</evidence>
<dbReference type="SUPFAM" id="SSF54495">
    <property type="entry name" value="UBC-like"/>
    <property type="match status" value="1"/>
</dbReference>
<dbReference type="InterPro" id="IPR000608">
    <property type="entry name" value="UBC"/>
</dbReference>
<evidence type="ECO:0000256" key="3">
    <source>
        <dbReference type="ARBA" id="ARBA00022695"/>
    </source>
</evidence>
<feature type="region of interest" description="Disordered" evidence="5">
    <location>
        <begin position="812"/>
        <end position="848"/>
    </location>
</feature>
<keyword evidence="3" id="KW-0548">Nucleotidyltransferase</keyword>
<dbReference type="PANTHER" id="PTHR21328">
    <property type="entry name" value="POLY ADP-RIBOSE POLYMERASE FAMILY, MEMBER PARP"/>
    <property type="match status" value="1"/>
</dbReference>
<sequence>MPRKDFQADLRKASVPGRFPCFEVKAGHEDGFINFTYTLPDSTLTFHFQASVPDTSEYPKNHIYFTFSEDSDIPEALSDVLNLLQSSCDGLPIEQFFESVGPMIANAIQRSNDEIEVLQDHVEESGWDSDCGTSHSGMLDTPELATRIKSDLRTAKAVGYRVGIVGELTGPTILSISCRIAKLGISNATMRAWSLESSQYLVLLLRYPLGYTDLDHAIWKSTTDSQIQMHIGLCDSYKPSLAWAMQAFSCTPAETPGKAVEVSPVLKPLFIGNSLHALLNTHFVTLVQYRLQHSLTWAGAERYLAHPQECVGDIQSLQETRNNATAGPLLGDHLKEDSGQKSLSLVAMQFTLRRLVKCTEFCLNCHCKIEDGFEALMPYVCSNELCLYQYMNLGMGSSLEWEITTQPYVVDMLVSFTYARAYPAKLEDYPSGLGIQVPSIVFEDISDRKPHEGVLHWSDMRLITHDKLDLRVGDWMMLVPIDRQIDLNDTKEQWHCRVQDLSKLPVIHLSPAVIRGTPGDQETGDQKTGQVVNVRFVLYNVSFDSLTNPRKCRALNMLLDTLPSVEDMRDYIIQHTTSNSKSLLASWRDRISPSALYVLKWIVASNRSCIMYEDNPDHMLSGLGNFAQFRLAQGAPDKEHRFVQEVKKVASESDSQFPTLFAWHGSPLWNWHSILREGLHFKYIANGRASGNGVYLHPQFQYSISYTKLQFTNNIDPSQWPKTKLNIQKAIALNEVVNAPTQFVCTNPSYVVDKLSWIQPRYLIIEHKSSSLTAGDKYAKPANIYTQDPQRHAFGPENQRILVPAVAASSYRNKSGISKGREDKPSSSKNRRKRVDAGPSCPDNDDDMESVLTFDEDHRILLSDDDDDGCTACDDLSMTDFRPGRLDASTLQLMGPPKYATTTATKSLQKHLQATLKVQDRQPLHELGWYIDPDLVNNVYQWIVELHSFEPTLPLAKELKSAGHTSIILELRFPPQFPMSPPFVRVIRPRFLPFSRGGGGHVTAGGAMCMELLTSSGWSPVSSIESILLQVRMAITSVEPVAARLDPRRGGDYSVGEAVAAYQRVCQAHGWTVPTDLMQVSW</sequence>
<dbReference type="CDD" id="cd23802">
    <property type="entry name" value="UBCc_UBE2Q"/>
    <property type="match status" value="1"/>
</dbReference>
<dbReference type="OrthoDB" id="109543at2759"/>
<dbReference type="InterPro" id="IPR012317">
    <property type="entry name" value="Poly(ADP-ribose)pol_cat_dom"/>
</dbReference>
<dbReference type="FunFam" id="3.10.110.10:FF:000107">
    <property type="entry name" value="Ubiquitin conjugating enzyme, putative"/>
    <property type="match status" value="1"/>
</dbReference>
<keyword evidence="4" id="KW-0520">NAD</keyword>
<dbReference type="InterPro" id="IPR016135">
    <property type="entry name" value="UBQ-conjugating_enzyme/RWD"/>
</dbReference>
<dbReference type="InterPro" id="IPR051838">
    <property type="entry name" value="ARTD_PARP"/>
</dbReference>
<dbReference type="Gene3D" id="3.10.110.10">
    <property type="entry name" value="Ubiquitin Conjugating Enzyme"/>
    <property type="match status" value="1"/>
</dbReference>
<feature type="domain" description="UBC core" evidence="6">
    <location>
        <begin position="907"/>
        <end position="1077"/>
    </location>
</feature>
<dbReference type="GO" id="GO:0003950">
    <property type="term" value="F:NAD+ poly-ADP-ribosyltransferase activity"/>
    <property type="evidence" value="ECO:0007669"/>
    <property type="project" value="InterPro"/>
</dbReference>
<dbReference type="SUPFAM" id="SSF56399">
    <property type="entry name" value="ADP-ribosylation"/>
    <property type="match status" value="1"/>
</dbReference>
<gene>
    <name evidence="7" type="ORF">BDV25DRAFT_129973</name>
</gene>
<dbReference type="Proteomes" id="UP000325780">
    <property type="component" value="Unassembled WGS sequence"/>
</dbReference>
<dbReference type="PROSITE" id="PS50127">
    <property type="entry name" value="UBC_2"/>
    <property type="match status" value="1"/>
</dbReference>
<evidence type="ECO:0000256" key="5">
    <source>
        <dbReference type="SAM" id="MobiDB-lite"/>
    </source>
</evidence>
<dbReference type="Pfam" id="PF00179">
    <property type="entry name" value="UQ_con"/>
    <property type="match status" value="1"/>
</dbReference>
<dbReference type="GO" id="GO:0016779">
    <property type="term" value="F:nucleotidyltransferase activity"/>
    <property type="evidence" value="ECO:0007669"/>
    <property type="project" value="UniProtKB-KW"/>
</dbReference>
<evidence type="ECO:0000313" key="7">
    <source>
        <dbReference type="EMBL" id="KAE8149929.1"/>
    </source>
</evidence>
<evidence type="ECO:0000259" key="6">
    <source>
        <dbReference type="PROSITE" id="PS50127"/>
    </source>
</evidence>
<evidence type="ECO:0000256" key="1">
    <source>
        <dbReference type="ARBA" id="ARBA00022676"/>
    </source>
</evidence>
<accession>A0A5N6TUZ0</accession>
<keyword evidence="2" id="KW-0808">Transferase</keyword>
<reference evidence="7 8" key="1">
    <citation type="submission" date="2019-04" db="EMBL/GenBank/DDBJ databases">
        <title>Friends and foes A comparative genomics study of 23 Aspergillus species from section Flavi.</title>
        <authorList>
            <consortium name="DOE Joint Genome Institute"/>
            <person name="Kjaerbolling I."/>
            <person name="Vesth T."/>
            <person name="Frisvad J.C."/>
            <person name="Nybo J.L."/>
            <person name="Theobald S."/>
            <person name="Kildgaard S."/>
            <person name="Isbrandt T."/>
            <person name="Kuo A."/>
            <person name="Sato A."/>
            <person name="Lyhne E.K."/>
            <person name="Kogle M.E."/>
            <person name="Wiebenga A."/>
            <person name="Kun R.S."/>
            <person name="Lubbers R.J."/>
            <person name="Makela M.R."/>
            <person name="Barry K."/>
            <person name="Chovatia M."/>
            <person name="Clum A."/>
            <person name="Daum C."/>
            <person name="Haridas S."/>
            <person name="He G."/>
            <person name="LaButti K."/>
            <person name="Lipzen A."/>
            <person name="Mondo S."/>
            <person name="Riley R."/>
            <person name="Salamov A."/>
            <person name="Simmons B.A."/>
            <person name="Magnuson J.K."/>
            <person name="Henrissat B."/>
            <person name="Mortensen U.H."/>
            <person name="Larsen T.O."/>
            <person name="Devries R.P."/>
            <person name="Grigoriev I.V."/>
            <person name="Machida M."/>
            <person name="Baker S.E."/>
            <person name="Andersen M.R."/>
        </authorList>
    </citation>
    <scope>NUCLEOTIDE SEQUENCE [LARGE SCALE GENOMIC DNA]</scope>
    <source>
        <strain evidence="7 8">IBT 18842</strain>
    </source>
</reference>
<protein>
    <recommendedName>
        <fullName evidence="6">UBC core domain-containing protein</fullName>
    </recommendedName>
</protein>
<dbReference type="EMBL" id="ML742108">
    <property type="protein sequence ID" value="KAE8149929.1"/>
    <property type="molecule type" value="Genomic_DNA"/>
</dbReference>
<dbReference type="Pfam" id="PF00644">
    <property type="entry name" value="PARP"/>
    <property type="match status" value="1"/>
</dbReference>
<organism evidence="7 8">
    <name type="scientific">Aspergillus avenaceus</name>
    <dbReference type="NCBI Taxonomy" id="36643"/>
    <lineage>
        <taxon>Eukaryota</taxon>
        <taxon>Fungi</taxon>
        <taxon>Dikarya</taxon>
        <taxon>Ascomycota</taxon>
        <taxon>Pezizomycotina</taxon>
        <taxon>Eurotiomycetes</taxon>
        <taxon>Eurotiomycetidae</taxon>
        <taxon>Eurotiales</taxon>
        <taxon>Aspergillaceae</taxon>
        <taxon>Aspergillus</taxon>
        <taxon>Aspergillus subgen. Circumdati</taxon>
    </lineage>
</organism>
<evidence type="ECO:0000256" key="4">
    <source>
        <dbReference type="ARBA" id="ARBA00023027"/>
    </source>
</evidence>
<proteinExistence type="predicted"/>
<evidence type="ECO:0000256" key="2">
    <source>
        <dbReference type="ARBA" id="ARBA00022679"/>
    </source>
</evidence>
<dbReference type="AlphaFoldDB" id="A0A5N6TUZ0"/>
<dbReference type="Gene3D" id="3.90.228.10">
    <property type="match status" value="1"/>
</dbReference>
<keyword evidence="8" id="KW-1185">Reference proteome</keyword>
<keyword evidence="1" id="KW-0328">Glycosyltransferase</keyword>